<dbReference type="GO" id="GO:0016491">
    <property type="term" value="F:oxidoreductase activity"/>
    <property type="evidence" value="ECO:0007669"/>
    <property type="project" value="UniProtKB-KW"/>
</dbReference>
<evidence type="ECO:0000256" key="5">
    <source>
        <dbReference type="ARBA" id="ARBA00022692"/>
    </source>
</evidence>
<dbReference type="FunFam" id="1.20.120.80:FF:000001">
    <property type="entry name" value="Cytochrome (Ubi)quinol oxidase subunit III"/>
    <property type="match status" value="1"/>
</dbReference>
<evidence type="ECO:0000256" key="1">
    <source>
        <dbReference type="ARBA" id="ARBA00004651"/>
    </source>
</evidence>
<gene>
    <name evidence="16" type="ORF">AVDCRST_MAG75-1847</name>
</gene>
<sequence>MGNNDPVAIDTHEASGIPAKPSSALHQIPPSRMHGHHGRPDMVAVGTIVWLASELMFFAALFAAYFTIRNVTAAQALSENAPSLWSTETGLLNIPFAIANTTVLVASSFTCQMGVFAAERGQVGRSGSLLQLKKWGLREWYVLTFVMGAFFIGGQVYEYAELVHEGLTLSSNVYGSVFYLATGFHGLHVAGGLIAFLLLLGRTFLARTFTHEQAVSAVVVSYYWHFVDVVWIALFGVIYLLR</sequence>
<evidence type="ECO:0000256" key="2">
    <source>
        <dbReference type="ARBA" id="ARBA00010581"/>
    </source>
</evidence>
<dbReference type="AlphaFoldDB" id="A0A6J4NSH9"/>
<dbReference type="EMBL" id="CADCUO010000116">
    <property type="protein sequence ID" value="CAA9396236.1"/>
    <property type="molecule type" value="Genomic_DNA"/>
</dbReference>
<dbReference type="GO" id="GO:0019646">
    <property type="term" value="P:aerobic electron transport chain"/>
    <property type="evidence" value="ECO:0007669"/>
    <property type="project" value="InterPro"/>
</dbReference>
<feature type="transmembrane region" description="Helical" evidence="14">
    <location>
        <begin position="222"/>
        <end position="241"/>
    </location>
</feature>
<keyword evidence="8 14" id="KW-0472">Membrane</keyword>
<comment type="subcellular location">
    <subcellularLocation>
        <location evidence="1 12">Cell membrane</location>
        <topology evidence="1 12">Multi-pass membrane protein</topology>
    </subcellularLocation>
</comment>
<feature type="transmembrane region" description="Helical" evidence="14">
    <location>
        <begin position="42"/>
        <end position="68"/>
    </location>
</feature>
<keyword evidence="4" id="KW-1003">Cell membrane</keyword>
<evidence type="ECO:0000256" key="13">
    <source>
        <dbReference type="SAM" id="MobiDB-lite"/>
    </source>
</evidence>
<accession>A0A6J4NSH9</accession>
<name>A0A6J4NSH9_9ACTN</name>
<comment type="catalytic activity">
    <reaction evidence="11">
        <text>4 Fe(II)-[cytochrome c] + O2 + 8 H(+)(in) = 4 Fe(III)-[cytochrome c] + 2 H2O + 4 H(+)(out)</text>
        <dbReference type="Rhea" id="RHEA:11436"/>
        <dbReference type="Rhea" id="RHEA-COMP:10350"/>
        <dbReference type="Rhea" id="RHEA-COMP:14399"/>
        <dbReference type="ChEBI" id="CHEBI:15377"/>
        <dbReference type="ChEBI" id="CHEBI:15378"/>
        <dbReference type="ChEBI" id="CHEBI:15379"/>
        <dbReference type="ChEBI" id="CHEBI:29033"/>
        <dbReference type="ChEBI" id="CHEBI:29034"/>
        <dbReference type="EC" id="7.1.1.9"/>
    </reaction>
</comment>
<evidence type="ECO:0000256" key="3">
    <source>
        <dbReference type="ARBA" id="ARBA00012949"/>
    </source>
</evidence>
<dbReference type="PANTHER" id="PTHR11403:SF2">
    <property type="entry name" value="CYTOCHROME BO(3) UBIQUINOL OXIDASE SUBUNIT 3"/>
    <property type="match status" value="1"/>
</dbReference>
<dbReference type="InterPro" id="IPR035973">
    <property type="entry name" value="Cyt_c_oxidase_su3-like_sf"/>
</dbReference>
<keyword evidence="5 12" id="KW-0812">Transmembrane</keyword>
<feature type="domain" description="Heme-copper oxidase subunit III family profile" evidence="15">
    <location>
        <begin position="43"/>
        <end position="242"/>
    </location>
</feature>
<dbReference type="SUPFAM" id="SSF81452">
    <property type="entry name" value="Cytochrome c oxidase subunit III-like"/>
    <property type="match status" value="1"/>
</dbReference>
<evidence type="ECO:0000256" key="11">
    <source>
        <dbReference type="ARBA" id="ARBA00047816"/>
    </source>
</evidence>
<evidence type="ECO:0000256" key="12">
    <source>
        <dbReference type="RuleBase" id="RU003376"/>
    </source>
</evidence>
<protein>
    <recommendedName>
        <fullName evidence="3">cytochrome-c oxidase</fullName>
        <ecNumber evidence="3">7.1.1.9</ecNumber>
    </recommendedName>
    <alternativeName>
        <fullName evidence="9">Cytochrome aa3 subunit 3</fullName>
    </alternativeName>
    <alternativeName>
        <fullName evidence="10">Cytochrome c oxidase polypeptide III</fullName>
    </alternativeName>
</protein>
<evidence type="ECO:0000256" key="14">
    <source>
        <dbReference type="SAM" id="Phobius"/>
    </source>
</evidence>
<evidence type="ECO:0000256" key="4">
    <source>
        <dbReference type="ARBA" id="ARBA00022475"/>
    </source>
</evidence>
<dbReference type="GO" id="GO:0005886">
    <property type="term" value="C:plasma membrane"/>
    <property type="evidence" value="ECO:0007669"/>
    <property type="project" value="UniProtKB-SubCell"/>
</dbReference>
<reference evidence="16" key="1">
    <citation type="submission" date="2020-02" db="EMBL/GenBank/DDBJ databases">
        <authorList>
            <person name="Meier V. D."/>
        </authorList>
    </citation>
    <scope>NUCLEOTIDE SEQUENCE</scope>
    <source>
        <strain evidence="16">AVDCRST_MAG75</strain>
    </source>
</reference>
<evidence type="ECO:0000256" key="6">
    <source>
        <dbReference type="ARBA" id="ARBA00022967"/>
    </source>
</evidence>
<dbReference type="Pfam" id="PF00510">
    <property type="entry name" value="COX3"/>
    <property type="match status" value="1"/>
</dbReference>
<dbReference type="InterPro" id="IPR013833">
    <property type="entry name" value="Cyt_c_oxidase_su3_a-hlx"/>
</dbReference>
<comment type="similarity">
    <text evidence="2 12">Belongs to the cytochrome c oxidase subunit 3 family.</text>
</comment>
<keyword evidence="6" id="KW-1278">Translocase</keyword>
<dbReference type="EC" id="7.1.1.9" evidence="3"/>
<organism evidence="16">
    <name type="scientific">uncultured Propionibacteriaceae bacterium</name>
    <dbReference type="NCBI Taxonomy" id="257457"/>
    <lineage>
        <taxon>Bacteria</taxon>
        <taxon>Bacillati</taxon>
        <taxon>Actinomycetota</taxon>
        <taxon>Actinomycetes</taxon>
        <taxon>Propionibacteriales</taxon>
        <taxon>Propionibacteriaceae</taxon>
        <taxon>environmental samples</taxon>
    </lineage>
</organism>
<evidence type="ECO:0000256" key="7">
    <source>
        <dbReference type="ARBA" id="ARBA00022989"/>
    </source>
</evidence>
<evidence type="ECO:0000256" key="10">
    <source>
        <dbReference type="ARBA" id="ARBA00031625"/>
    </source>
</evidence>
<feature type="region of interest" description="Disordered" evidence="13">
    <location>
        <begin position="1"/>
        <end position="23"/>
    </location>
</feature>
<evidence type="ECO:0000256" key="9">
    <source>
        <dbReference type="ARBA" id="ARBA00031400"/>
    </source>
</evidence>
<keyword evidence="7 14" id="KW-1133">Transmembrane helix</keyword>
<feature type="transmembrane region" description="Helical" evidence="14">
    <location>
        <begin position="177"/>
        <end position="201"/>
    </location>
</feature>
<dbReference type="PANTHER" id="PTHR11403">
    <property type="entry name" value="CYTOCHROME C OXIDASE SUBUNIT III"/>
    <property type="match status" value="1"/>
</dbReference>
<dbReference type="Gene3D" id="1.20.120.80">
    <property type="entry name" value="Cytochrome c oxidase, subunit III, four-helix bundle"/>
    <property type="match status" value="1"/>
</dbReference>
<dbReference type="GO" id="GO:0004129">
    <property type="term" value="F:cytochrome-c oxidase activity"/>
    <property type="evidence" value="ECO:0007669"/>
    <property type="project" value="UniProtKB-EC"/>
</dbReference>
<proteinExistence type="inferred from homology"/>
<evidence type="ECO:0000313" key="16">
    <source>
        <dbReference type="EMBL" id="CAA9396236.1"/>
    </source>
</evidence>
<feature type="transmembrane region" description="Helical" evidence="14">
    <location>
        <begin position="139"/>
        <end position="157"/>
    </location>
</feature>
<keyword evidence="16" id="KW-0560">Oxidoreductase</keyword>
<dbReference type="InterPro" id="IPR000298">
    <property type="entry name" value="Cyt_c_oxidase-like_su3"/>
</dbReference>
<dbReference type="CDD" id="cd00386">
    <property type="entry name" value="Heme_Cu_Oxidase_III_like"/>
    <property type="match status" value="1"/>
</dbReference>
<evidence type="ECO:0000256" key="8">
    <source>
        <dbReference type="ARBA" id="ARBA00023136"/>
    </source>
</evidence>
<dbReference type="PROSITE" id="PS50253">
    <property type="entry name" value="COX3"/>
    <property type="match status" value="1"/>
</dbReference>
<dbReference type="InterPro" id="IPR024791">
    <property type="entry name" value="Cyt_c/ubiquinol_Oxase_su3"/>
</dbReference>
<evidence type="ECO:0000259" key="15">
    <source>
        <dbReference type="PROSITE" id="PS50253"/>
    </source>
</evidence>